<dbReference type="InterPro" id="IPR032675">
    <property type="entry name" value="LRR_dom_sf"/>
</dbReference>
<evidence type="ECO:0000313" key="8">
    <source>
        <dbReference type="Proteomes" id="UP000026961"/>
    </source>
</evidence>
<dbReference type="Gramene" id="OGLUM02G28230.1">
    <property type="protein sequence ID" value="OGLUM02G28230.1"/>
    <property type="gene ID" value="OGLUM02G28230"/>
</dbReference>
<dbReference type="HOGENOM" id="CLU_1028089_0_0_1"/>
<protein>
    <recommendedName>
        <fullName evidence="9">Leucine-rich repeat-containing N-terminal plant-type domain-containing protein</fullName>
    </recommendedName>
</protein>
<dbReference type="eggNOG" id="ENOG502QV35">
    <property type="taxonomic scope" value="Eukaryota"/>
</dbReference>
<dbReference type="Pfam" id="PF00560">
    <property type="entry name" value="LRR_1"/>
    <property type="match status" value="2"/>
</dbReference>
<dbReference type="Proteomes" id="UP000026961">
    <property type="component" value="Chromosome 2"/>
</dbReference>
<keyword evidence="5" id="KW-0472">Membrane</keyword>
<dbReference type="InterPro" id="IPR046956">
    <property type="entry name" value="RLP23-like"/>
</dbReference>
<sequence length="271" mass="29710">MAYGRAHLSTLADNWLSSELPKSFGRLTELSIVTLYNNSLEGPLPKLLFKLKLEPDALTNNRFSDVIPVVLAWSRCMVRLQLSGKRLAGTIPAELGKQTELKILELNNFSDDIPLTDAVPPWLDDLWLLGDLDLSSNVLTGGIPVELSDCSGLLKLSISGFGIRSILPEIAKLASLNILNLQKNGFTGVIPSELQRCNRLYELRLLENSLEGPIPPELGWYWTSLGISVLSSARRPNDSGNSLERRLCNLQQCSLLLAGNSFQGLGLANTT</sequence>
<organism evidence="7">
    <name type="scientific">Oryza glumipatula</name>
    <dbReference type="NCBI Taxonomy" id="40148"/>
    <lineage>
        <taxon>Eukaryota</taxon>
        <taxon>Viridiplantae</taxon>
        <taxon>Streptophyta</taxon>
        <taxon>Embryophyta</taxon>
        <taxon>Tracheophyta</taxon>
        <taxon>Spermatophyta</taxon>
        <taxon>Magnoliopsida</taxon>
        <taxon>Liliopsida</taxon>
        <taxon>Poales</taxon>
        <taxon>Poaceae</taxon>
        <taxon>BOP clade</taxon>
        <taxon>Oryzoideae</taxon>
        <taxon>Oryzeae</taxon>
        <taxon>Oryzinae</taxon>
        <taxon>Oryza</taxon>
    </lineage>
</organism>
<keyword evidence="4" id="KW-1133">Transmembrane helix</keyword>
<evidence type="ECO:0000256" key="4">
    <source>
        <dbReference type="ARBA" id="ARBA00022989"/>
    </source>
</evidence>
<reference evidence="7" key="1">
    <citation type="submission" date="2015-04" db="UniProtKB">
        <authorList>
            <consortium name="EnsemblPlants"/>
        </authorList>
    </citation>
    <scope>IDENTIFICATION</scope>
</reference>
<dbReference type="PANTHER" id="PTHR48063:SF90">
    <property type="entry name" value="OS11G0565920 PROTEIN"/>
    <property type="match status" value="1"/>
</dbReference>
<dbReference type="STRING" id="40148.A0A0D9YWD2"/>
<dbReference type="GO" id="GO:0016020">
    <property type="term" value="C:membrane"/>
    <property type="evidence" value="ECO:0007669"/>
    <property type="project" value="UniProtKB-SubCell"/>
</dbReference>
<dbReference type="EnsemblPlants" id="OGLUM02G28230.1">
    <property type="protein sequence ID" value="OGLUM02G28230.1"/>
    <property type="gene ID" value="OGLUM02G28230"/>
</dbReference>
<keyword evidence="8" id="KW-1185">Reference proteome</keyword>
<evidence type="ECO:0000313" key="7">
    <source>
        <dbReference type="EnsemblPlants" id="OGLUM02G28230.1"/>
    </source>
</evidence>
<dbReference type="InterPro" id="IPR001611">
    <property type="entry name" value="Leu-rich_rpt"/>
</dbReference>
<evidence type="ECO:0008006" key="9">
    <source>
        <dbReference type="Google" id="ProtNLM"/>
    </source>
</evidence>
<evidence type="ECO:0000256" key="2">
    <source>
        <dbReference type="ARBA" id="ARBA00022692"/>
    </source>
</evidence>
<comment type="subcellular location">
    <subcellularLocation>
        <location evidence="1">Membrane</location>
        <topology evidence="1">Single-pass type I membrane protein</topology>
    </subcellularLocation>
</comment>
<dbReference type="AlphaFoldDB" id="A0A0D9YWD2"/>
<dbReference type="SUPFAM" id="SSF52058">
    <property type="entry name" value="L domain-like"/>
    <property type="match status" value="1"/>
</dbReference>
<evidence type="ECO:0000256" key="3">
    <source>
        <dbReference type="ARBA" id="ARBA00022729"/>
    </source>
</evidence>
<evidence type="ECO:0000256" key="6">
    <source>
        <dbReference type="ARBA" id="ARBA00023180"/>
    </source>
</evidence>
<keyword evidence="2" id="KW-0812">Transmembrane</keyword>
<proteinExistence type="predicted"/>
<name>A0A0D9YWD2_9ORYZ</name>
<evidence type="ECO:0000256" key="5">
    <source>
        <dbReference type="ARBA" id="ARBA00023136"/>
    </source>
</evidence>
<dbReference type="PANTHER" id="PTHR48063">
    <property type="entry name" value="LRR RECEPTOR-LIKE KINASE"/>
    <property type="match status" value="1"/>
</dbReference>
<reference evidence="7" key="2">
    <citation type="submission" date="2018-05" db="EMBL/GenBank/DDBJ databases">
        <title>OgluRS3 (Oryza glumaepatula Reference Sequence Version 3).</title>
        <authorList>
            <person name="Zhang J."/>
            <person name="Kudrna D."/>
            <person name="Lee S."/>
            <person name="Talag J."/>
            <person name="Welchert J."/>
            <person name="Wing R.A."/>
        </authorList>
    </citation>
    <scope>NUCLEOTIDE SEQUENCE [LARGE SCALE GENOMIC DNA]</scope>
</reference>
<evidence type="ECO:0000256" key="1">
    <source>
        <dbReference type="ARBA" id="ARBA00004479"/>
    </source>
</evidence>
<dbReference type="Gene3D" id="3.80.10.10">
    <property type="entry name" value="Ribonuclease Inhibitor"/>
    <property type="match status" value="2"/>
</dbReference>
<keyword evidence="3" id="KW-0732">Signal</keyword>
<keyword evidence="6" id="KW-0325">Glycoprotein</keyword>
<accession>A0A0D9YWD2</accession>